<evidence type="ECO:0000259" key="1">
    <source>
        <dbReference type="Pfam" id="PF13439"/>
    </source>
</evidence>
<dbReference type="Proteomes" id="UP000435985">
    <property type="component" value="Unassembled WGS sequence"/>
</dbReference>
<keyword evidence="2" id="KW-0808">Transferase</keyword>
<name>A0A5M5E587_BACOV</name>
<protein>
    <submittedName>
        <fullName evidence="2">Glycosyltransferase</fullName>
    </submittedName>
</protein>
<evidence type="ECO:0000313" key="5">
    <source>
        <dbReference type="Proteomes" id="UP000473905"/>
    </source>
</evidence>
<organism evidence="2 5">
    <name type="scientific">Bacteroides ovatus</name>
    <dbReference type="NCBI Taxonomy" id="28116"/>
    <lineage>
        <taxon>Bacteria</taxon>
        <taxon>Pseudomonadati</taxon>
        <taxon>Bacteroidota</taxon>
        <taxon>Bacteroidia</taxon>
        <taxon>Bacteroidales</taxon>
        <taxon>Bacteroidaceae</taxon>
        <taxon>Bacteroides</taxon>
    </lineage>
</organism>
<keyword evidence="5" id="KW-1185">Reference proteome</keyword>
<dbReference type="SUPFAM" id="SSF53756">
    <property type="entry name" value="UDP-Glycosyltransferase/glycogen phosphorylase"/>
    <property type="match status" value="1"/>
</dbReference>
<dbReference type="Pfam" id="PF13692">
    <property type="entry name" value="Glyco_trans_1_4"/>
    <property type="match status" value="1"/>
</dbReference>
<dbReference type="PANTHER" id="PTHR12526">
    <property type="entry name" value="GLYCOSYLTRANSFERASE"/>
    <property type="match status" value="1"/>
</dbReference>
<dbReference type="GO" id="GO:0016757">
    <property type="term" value="F:glycosyltransferase activity"/>
    <property type="evidence" value="ECO:0007669"/>
    <property type="project" value="UniProtKB-ARBA"/>
</dbReference>
<evidence type="ECO:0000313" key="3">
    <source>
        <dbReference type="EMBL" id="KAA4661887.1"/>
    </source>
</evidence>
<dbReference type="InterPro" id="IPR028098">
    <property type="entry name" value="Glyco_trans_4-like_N"/>
</dbReference>
<gene>
    <name evidence="3" type="ORF">F3B98_21280</name>
    <name evidence="2" type="ORF">F3D66_28345</name>
</gene>
<dbReference type="AlphaFoldDB" id="A0A5M5E587"/>
<dbReference type="RefSeq" id="WP_117513101.1">
    <property type="nucleotide sequence ID" value="NZ_CAKJYS010000001.1"/>
</dbReference>
<dbReference type="CDD" id="cd03811">
    <property type="entry name" value="GT4_GT28_WabH-like"/>
    <property type="match status" value="1"/>
</dbReference>
<feature type="domain" description="Glycosyltransferase subfamily 4-like N-terminal" evidence="1">
    <location>
        <begin position="13"/>
        <end position="174"/>
    </location>
</feature>
<sequence>MKIYFLLPDLSAGGAERVSITIARLLCKEGYNVEFVNFGFRVGEMLDWIESEFKMTCLECGRVLNAIPKLIAFMKAHPDSIYFSSREHVSIVGILAAKMTKRPIVVRIPNMPKNKLSKGIAGLKMIVIKFINQWLLKSAKIIVAQNVEMRNQLLEYYRLPDDKVVAINNPVDVDYVRASAEGSKNPFRPGEVNFLNVCNIAYSKGIDVLESAWPKVKAAIPNAHMNIVGRNTSDYAQELIAKAQSLSEFTFWGFQSNPYSFLKHCDVFVLPSRMEGFPNVILEAQCFNRPVASTTCVAVIKDIIQQGSNGYYCNIEDPDALADCMIKAAELKNIENKYSMFDKELLLSCFK</sequence>
<dbReference type="EMBL" id="VWFO01000034">
    <property type="protein sequence ID" value="KAA4661887.1"/>
    <property type="molecule type" value="Genomic_DNA"/>
</dbReference>
<proteinExistence type="predicted"/>
<reference evidence="4 5" key="1">
    <citation type="journal article" date="2019" name="Nat. Med.">
        <title>A library of human gut bacterial isolates paired with longitudinal multiomics data enables mechanistic microbiome research.</title>
        <authorList>
            <person name="Poyet M."/>
            <person name="Groussin M."/>
            <person name="Gibbons S.M."/>
            <person name="Avila-Pacheco J."/>
            <person name="Jiang X."/>
            <person name="Kearney S.M."/>
            <person name="Perrotta A.R."/>
            <person name="Berdy B."/>
            <person name="Zhao S."/>
            <person name="Lieberman T.D."/>
            <person name="Swanson P.K."/>
            <person name="Smith M."/>
            <person name="Roesemann S."/>
            <person name="Alexander J.E."/>
            <person name="Rich S.A."/>
            <person name="Livny J."/>
            <person name="Vlamakis H."/>
            <person name="Clish C."/>
            <person name="Bullock K."/>
            <person name="Deik A."/>
            <person name="Scott J."/>
            <person name="Pierce K.A."/>
            <person name="Xavier R.J."/>
            <person name="Alm E.J."/>
        </authorList>
    </citation>
    <scope>NUCLEOTIDE SEQUENCE [LARGE SCALE GENOMIC DNA]</scope>
    <source>
        <strain evidence="2 5">BIOML-A134</strain>
        <strain evidence="3 4">BIOML-A14</strain>
    </source>
</reference>
<evidence type="ECO:0000313" key="2">
    <source>
        <dbReference type="EMBL" id="KAA4089125.1"/>
    </source>
</evidence>
<dbReference type="Proteomes" id="UP000473905">
    <property type="component" value="Unassembled WGS sequence"/>
</dbReference>
<evidence type="ECO:0000313" key="4">
    <source>
        <dbReference type="Proteomes" id="UP000435985"/>
    </source>
</evidence>
<comment type="caution">
    <text evidence="2">The sequence shown here is derived from an EMBL/GenBank/DDBJ whole genome shotgun (WGS) entry which is preliminary data.</text>
</comment>
<dbReference type="EMBL" id="VWKB01000061">
    <property type="protein sequence ID" value="KAA4089125.1"/>
    <property type="molecule type" value="Genomic_DNA"/>
</dbReference>
<dbReference type="PANTHER" id="PTHR12526:SF630">
    <property type="entry name" value="GLYCOSYLTRANSFERASE"/>
    <property type="match status" value="1"/>
</dbReference>
<dbReference type="Gene3D" id="3.40.50.2000">
    <property type="entry name" value="Glycogen Phosphorylase B"/>
    <property type="match status" value="2"/>
</dbReference>
<dbReference type="Pfam" id="PF13439">
    <property type="entry name" value="Glyco_transf_4"/>
    <property type="match status" value="1"/>
</dbReference>
<accession>A0A5M5E587</accession>